<sequence>MVGVSIQATIMIKTSILFVFLTVLQLVNANTKPSVFLKQDLIKNYALLVEEVNQLQRATLVEKIDWEALTQVFFDSRNAYKNVELLVAFLDPEFINDYINGAPLLKIERKTDDMTILNPKGFQIAEEVLFEKNLPEFKLLVEQLQARIIEFGNRLPSLYLSERIVFEAMRTQVIRITALGITGFDSPSGFNSLVENNITLKNLEKTASAYYGFLNENEQVKLKTIFKQGHSFFEVKEMDAFNRYQFIKQFLNPIYGIILQVQKELFIETKTMVVKSGYAVNYETENIFDTDFFNADYFANYANSGIEEKKIALGKTLFYDPIISKNNKRACASCHHPEKGFTDGLKTSVAFNEIGHIDRNSPTLINAIFSTRFFWDNRAGSPEAQAEHVIFNPKELNTNYNEILGKLNSNSTYKKLFQEAYPEIKEINRQTTLSSLSAFIQSLKSFNSVFDQSIKGKIPVPKDVEAGFNLFTGKAACATCHFIPTFSGLVPPLYVETESEVLGVPAYNDINKAILDQDLGRYGNGRPKEKADFYKNSFKTATIRNIELTAPYMHNGVFNTLEEVVEFYNIGGGHGWGIAPENTTLPSDELNLNATEIKQLIIFMQSLTDTTGMTAVPTTLPTYKDDLLKDRKIGGVY</sequence>
<organism evidence="9 10">
    <name type="scientific">Putridiphycobacter roseus</name>
    <dbReference type="NCBI Taxonomy" id="2219161"/>
    <lineage>
        <taxon>Bacteria</taxon>
        <taxon>Pseudomonadati</taxon>
        <taxon>Bacteroidota</taxon>
        <taxon>Flavobacteriia</taxon>
        <taxon>Flavobacteriales</taxon>
        <taxon>Crocinitomicaceae</taxon>
        <taxon>Putridiphycobacter</taxon>
    </lineage>
</organism>
<evidence type="ECO:0000313" key="10">
    <source>
        <dbReference type="Proteomes" id="UP000249248"/>
    </source>
</evidence>
<accession>A0A2W1MWR4</accession>
<proteinExistence type="predicted"/>
<feature type="domain" description="Cytochrome c" evidence="8">
    <location>
        <begin position="462"/>
        <end position="608"/>
    </location>
</feature>
<dbReference type="PANTHER" id="PTHR30600">
    <property type="entry name" value="CYTOCHROME C PEROXIDASE-RELATED"/>
    <property type="match status" value="1"/>
</dbReference>
<dbReference type="Gene3D" id="1.20.1420.20">
    <property type="entry name" value="M75 peptidase, HXXE motif"/>
    <property type="match status" value="1"/>
</dbReference>
<keyword evidence="4" id="KW-0732">Signal</keyword>
<dbReference type="AlphaFoldDB" id="A0A2W1MWR4"/>
<dbReference type="Pfam" id="PF03150">
    <property type="entry name" value="CCP_MauG"/>
    <property type="match status" value="1"/>
</dbReference>
<keyword evidence="5" id="KW-0560">Oxidoreductase</keyword>
<gene>
    <name evidence="9" type="ORF">DNU06_13470</name>
</gene>
<evidence type="ECO:0000256" key="4">
    <source>
        <dbReference type="ARBA" id="ARBA00022729"/>
    </source>
</evidence>
<keyword evidence="9" id="KW-0575">Peroxidase</keyword>
<keyword evidence="10" id="KW-1185">Reference proteome</keyword>
<dbReference type="EMBL" id="QKSB01000009">
    <property type="protein sequence ID" value="PZE16317.1"/>
    <property type="molecule type" value="Genomic_DNA"/>
</dbReference>
<dbReference type="PANTHER" id="PTHR30600:SF10">
    <property type="entry name" value="BLL6722 PROTEIN"/>
    <property type="match status" value="1"/>
</dbReference>
<keyword evidence="3 7" id="KW-0479">Metal-binding</keyword>
<evidence type="ECO:0000259" key="8">
    <source>
        <dbReference type="PROSITE" id="PS51007"/>
    </source>
</evidence>
<evidence type="ECO:0000256" key="1">
    <source>
        <dbReference type="ARBA" id="ARBA00004196"/>
    </source>
</evidence>
<feature type="domain" description="Cytochrome c" evidence="8">
    <location>
        <begin position="309"/>
        <end position="444"/>
    </location>
</feature>
<dbReference type="PROSITE" id="PS51007">
    <property type="entry name" value="CYTC"/>
    <property type="match status" value="2"/>
</dbReference>
<evidence type="ECO:0000256" key="3">
    <source>
        <dbReference type="ARBA" id="ARBA00022723"/>
    </source>
</evidence>
<dbReference type="Proteomes" id="UP000249248">
    <property type="component" value="Unassembled WGS sequence"/>
</dbReference>
<evidence type="ECO:0000256" key="5">
    <source>
        <dbReference type="ARBA" id="ARBA00023002"/>
    </source>
</evidence>
<keyword evidence="6 7" id="KW-0408">Iron</keyword>
<evidence type="ECO:0000256" key="6">
    <source>
        <dbReference type="ARBA" id="ARBA00023004"/>
    </source>
</evidence>
<dbReference type="InterPro" id="IPR038352">
    <property type="entry name" value="Imelysin_sf"/>
</dbReference>
<evidence type="ECO:0000256" key="7">
    <source>
        <dbReference type="PROSITE-ProRule" id="PRU00433"/>
    </source>
</evidence>
<dbReference type="GO" id="GO:0046872">
    <property type="term" value="F:metal ion binding"/>
    <property type="evidence" value="ECO:0007669"/>
    <property type="project" value="UniProtKB-KW"/>
</dbReference>
<dbReference type="GO" id="GO:0004130">
    <property type="term" value="F:cytochrome-c peroxidase activity"/>
    <property type="evidence" value="ECO:0007669"/>
    <property type="project" value="TreeGrafter"/>
</dbReference>
<reference evidence="9 10" key="1">
    <citation type="submission" date="2018-06" db="EMBL/GenBank/DDBJ databases">
        <title>The draft genome sequence of Crocinitomix sp. SM1701.</title>
        <authorList>
            <person name="Zhang X."/>
        </authorList>
    </citation>
    <scope>NUCLEOTIDE SEQUENCE [LARGE SCALE GENOMIC DNA]</scope>
    <source>
        <strain evidence="9 10">SM1701</strain>
    </source>
</reference>
<comment type="caution">
    <text evidence="9">The sequence shown here is derived from an EMBL/GenBank/DDBJ whole genome shotgun (WGS) entry which is preliminary data.</text>
</comment>
<dbReference type="Gene3D" id="1.10.760.10">
    <property type="entry name" value="Cytochrome c-like domain"/>
    <property type="match status" value="2"/>
</dbReference>
<dbReference type="GO" id="GO:0020037">
    <property type="term" value="F:heme binding"/>
    <property type="evidence" value="ECO:0007669"/>
    <property type="project" value="InterPro"/>
</dbReference>
<dbReference type="InterPro" id="IPR036909">
    <property type="entry name" value="Cyt_c-like_dom_sf"/>
</dbReference>
<evidence type="ECO:0000256" key="2">
    <source>
        <dbReference type="ARBA" id="ARBA00022617"/>
    </source>
</evidence>
<evidence type="ECO:0000313" key="9">
    <source>
        <dbReference type="EMBL" id="PZE16317.1"/>
    </source>
</evidence>
<dbReference type="GO" id="GO:0030313">
    <property type="term" value="C:cell envelope"/>
    <property type="evidence" value="ECO:0007669"/>
    <property type="project" value="UniProtKB-SubCell"/>
</dbReference>
<dbReference type="SUPFAM" id="SSF46626">
    <property type="entry name" value="Cytochrome c"/>
    <property type="match status" value="2"/>
</dbReference>
<name>A0A2W1MWR4_9FLAO</name>
<protein>
    <submittedName>
        <fullName evidence="9">Cytochrome-c peroxidase</fullName>
    </submittedName>
</protein>
<keyword evidence="2 7" id="KW-0349">Heme</keyword>
<dbReference type="InterPro" id="IPR051395">
    <property type="entry name" value="Cytochrome_c_Peroxidase/MauG"/>
</dbReference>
<dbReference type="InterPro" id="IPR009056">
    <property type="entry name" value="Cyt_c-like_dom"/>
</dbReference>
<comment type="subcellular location">
    <subcellularLocation>
        <location evidence="1">Cell envelope</location>
    </subcellularLocation>
</comment>
<dbReference type="InterPro" id="IPR004852">
    <property type="entry name" value="Di-haem_cyt_c_peroxidsae"/>
</dbReference>
<dbReference type="GO" id="GO:0009055">
    <property type="term" value="F:electron transfer activity"/>
    <property type="evidence" value="ECO:0007669"/>
    <property type="project" value="InterPro"/>
</dbReference>